<evidence type="ECO:0000313" key="3">
    <source>
        <dbReference type="Proteomes" id="UP001445335"/>
    </source>
</evidence>
<proteinExistence type="predicted"/>
<evidence type="ECO:0000256" key="1">
    <source>
        <dbReference type="SAM" id="MobiDB-lite"/>
    </source>
</evidence>
<protein>
    <submittedName>
        <fullName evidence="2">Uncharacterized protein</fullName>
    </submittedName>
</protein>
<evidence type="ECO:0000313" key="2">
    <source>
        <dbReference type="EMBL" id="KAK9845274.1"/>
    </source>
</evidence>
<accession>A0AAW1SIA8</accession>
<reference evidence="2 3" key="1">
    <citation type="journal article" date="2024" name="Nat. Commun.">
        <title>Phylogenomics reveals the evolutionary origins of lichenization in chlorophyte algae.</title>
        <authorList>
            <person name="Puginier C."/>
            <person name="Libourel C."/>
            <person name="Otte J."/>
            <person name="Skaloud P."/>
            <person name="Haon M."/>
            <person name="Grisel S."/>
            <person name="Petersen M."/>
            <person name="Berrin J.G."/>
            <person name="Delaux P.M."/>
            <person name="Dal Grande F."/>
            <person name="Keller J."/>
        </authorList>
    </citation>
    <scope>NUCLEOTIDE SEQUENCE [LARGE SCALE GENOMIC DNA]</scope>
    <source>
        <strain evidence="2 3">SAG 245.80</strain>
    </source>
</reference>
<feature type="region of interest" description="Disordered" evidence="1">
    <location>
        <begin position="32"/>
        <end position="69"/>
    </location>
</feature>
<gene>
    <name evidence="2" type="ORF">WJX81_001943</name>
</gene>
<dbReference type="Proteomes" id="UP001445335">
    <property type="component" value="Unassembled WGS sequence"/>
</dbReference>
<dbReference type="AlphaFoldDB" id="A0AAW1SIA8"/>
<comment type="caution">
    <text evidence="2">The sequence shown here is derived from an EMBL/GenBank/DDBJ whole genome shotgun (WGS) entry which is preliminary data.</text>
</comment>
<dbReference type="EMBL" id="JALJOU010000003">
    <property type="protein sequence ID" value="KAK9845274.1"/>
    <property type="molecule type" value="Genomic_DNA"/>
</dbReference>
<sequence length="302" mass="30943">MGLFACFAPPRVLDDESTPRKGQLQELYVGKLQQQRSLETPKACEGSGESLRLDEDKPPPRGLCDSRGSDGCGSVTFPTVWHEDEAEIRGDRGTRAAAAPGHSEQAAAEAARVRGAPSAAHQALEAVVEEGLCELAALARAHQAACETGLGAAPATVLLPPAPGSGVGTQRATASEVDARGRTCARTLPRLGAFPYLAPDGAAAEALVLLPPAGTSARALRRAISGAGVQLPGTGSLVLEAFPRARAPPAQPPACAPRAVTLDPYPTAGPMSPPCHKRSPSGACDEWGAWDALCAECPSAQG</sequence>
<name>A0AAW1SIA8_9CHLO</name>
<organism evidence="2 3">
    <name type="scientific">Elliptochloris bilobata</name>
    <dbReference type="NCBI Taxonomy" id="381761"/>
    <lineage>
        <taxon>Eukaryota</taxon>
        <taxon>Viridiplantae</taxon>
        <taxon>Chlorophyta</taxon>
        <taxon>core chlorophytes</taxon>
        <taxon>Trebouxiophyceae</taxon>
        <taxon>Trebouxiophyceae incertae sedis</taxon>
        <taxon>Elliptochloris clade</taxon>
        <taxon>Elliptochloris</taxon>
    </lineage>
</organism>
<keyword evidence="3" id="KW-1185">Reference proteome</keyword>